<keyword evidence="2" id="KW-1185">Reference proteome</keyword>
<name>A0A7J9KIT7_GOSSC</name>
<organism evidence="1 2">
    <name type="scientific">Gossypium schwendimanii</name>
    <name type="common">Cotton</name>
    <dbReference type="NCBI Taxonomy" id="34291"/>
    <lineage>
        <taxon>Eukaryota</taxon>
        <taxon>Viridiplantae</taxon>
        <taxon>Streptophyta</taxon>
        <taxon>Embryophyta</taxon>
        <taxon>Tracheophyta</taxon>
        <taxon>Spermatophyta</taxon>
        <taxon>Magnoliopsida</taxon>
        <taxon>eudicotyledons</taxon>
        <taxon>Gunneridae</taxon>
        <taxon>Pentapetalae</taxon>
        <taxon>rosids</taxon>
        <taxon>malvids</taxon>
        <taxon>Malvales</taxon>
        <taxon>Malvaceae</taxon>
        <taxon>Malvoideae</taxon>
        <taxon>Gossypium</taxon>
    </lineage>
</organism>
<protein>
    <submittedName>
        <fullName evidence="1">Uncharacterized protein</fullName>
    </submittedName>
</protein>
<dbReference type="EMBL" id="JABFAF010000001">
    <property type="protein sequence ID" value="MBA0846368.1"/>
    <property type="molecule type" value="Genomic_DNA"/>
</dbReference>
<accession>A0A7J9KIT7</accession>
<sequence>MAPHTASFCKVSTLAPFCAAVQAIQSVRNPAPIPIPTRDGEGRDARGSWLRNMRRLELLEAECAVGACGAELNMGLGFGKFKMLGGLAVKEDKEHLTKNIDKCYKDPNYYQTQTGIDLMTKAQYLLHQEIYKLWTDGRRILAYNIGNIQNDRDEESLRLLKKIAEMEIGDFPSYIIEEIKSK</sequence>
<gene>
    <name evidence="1" type="ORF">Goshw_000966</name>
</gene>
<comment type="caution">
    <text evidence="1">The sequence shown here is derived from an EMBL/GenBank/DDBJ whole genome shotgun (WGS) entry which is preliminary data.</text>
</comment>
<reference evidence="1 2" key="1">
    <citation type="journal article" date="2019" name="Genome Biol. Evol.">
        <title>Insights into the evolution of the New World diploid cottons (Gossypium, subgenus Houzingenia) based on genome sequencing.</title>
        <authorList>
            <person name="Grover C.E."/>
            <person name="Arick M.A. 2nd"/>
            <person name="Thrash A."/>
            <person name="Conover J.L."/>
            <person name="Sanders W.S."/>
            <person name="Peterson D.G."/>
            <person name="Frelichowski J.E."/>
            <person name="Scheffler J.A."/>
            <person name="Scheffler B.E."/>
            <person name="Wendel J.F."/>
        </authorList>
    </citation>
    <scope>NUCLEOTIDE SEQUENCE [LARGE SCALE GENOMIC DNA]</scope>
    <source>
        <strain evidence="1">1</strain>
        <tissue evidence="1">Leaf</tissue>
    </source>
</reference>
<evidence type="ECO:0000313" key="2">
    <source>
        <dbReference type="Proteomes" id="UP000593576"/>
    </source>
</evidence>
<dbReference type="AlphaFoldDB" id="A0A7J9KIT7"/>
<evidence type="ECO:0000313" key="1">
    <source>
        <dbReference type="EMBL" id="MBA0846368.1"/>
    </source>
</evidence>
<proteinExistence type="predicted"/>
<dbReference type="Proteomes" id="UP000593576">
    <property type="component" value="Unassembled WGS sequence"/>
</dbReference>